<reference evidence="1 2" key="1">
    <citation type="submission" date="2015-01" db="EMBL/GenBank/DDBJ databases">
        <title>Evolution of Trichinella species and genotypes.</title>
        <authorList>
            <person name="Korhonen P.K."/>
            <person name="Edoardo P."/>
            <person name="Giuseppe L.R."/>
            <person name="Gasser R.B."/>
        </authorList>
    </citation>
    <scope>NUCLEOTIDE SEQUENCE [LARGE SCALE GENOMIC DNA]</scope>
    <source>
        <strain evidence="1">ISS417</strain>
    </source>
</reference>
<accession>A0A0V0TB89</accession>
<sequence>MDRYFTSYSTVQHLLQHGLTAIDNVFAHRRDVLACLRKAAQRDPYSTLAVYEHSKKVTMINYVPRKNSNVLLLTSCYVKLKEDNCKVSKDQTS</sequence>
<evidence type="ECO:0000313" key="1">
    <source>
        <dbReference type="EMBL" id="KRX35811.1"/>
    </source>
</evidence>
<dbReference type="AlphaFoldDB" id="A0A0V0TB89"/>
<dbReference type="Proteomes" id="UP000055048">
    <property type="component" value="Unassembled WGS sequence"/>
</dbReference>
<protein>
    <recommendedName>
        <fullName evidence="3">PiggyBac transposable element-derived protein domain-containing protein</fullName>
    </recommendedName>
</protein>
<proteinExistence type="predicted"/>
<evidence type="ECO:0008006" key="3">
    <source>
        <dbReference type="Google" id="ProtNLM"/>
    </source>
</evidence>
<name>A0A0V0TB89_9BILA</name>
<dbReference type="EMBL" id="JYDJ01000407">
    <property type="protein sequence ID" value="KRX35811.1"/>
    <property type="molecule type" value="Genomic_DNA"/>
</dbReference>
<keyword evidence="2" id="KW-1185">Reference proteome</keyword>
<organism evidence="1 2">
    <name type="scientific">Trichinella murrelli</name>
    <dbReference type="NCBI Taxonomy" id="144512"/>
    <lineage>
        <taxon>Eukaryota</taxon>
        <taxon>Metazoa</taxon>
        <taxon>Ecdysozoa</taxon>
        <taxon>Nematoda</taxon>
        <taxon>Enoplea</taxon>
        <taxon>Dorylaimia</taxon>
        <taxon>Trichinellida</taxon>
        <taxon>Trichinellidae</taxon>
        <taxon>Trichinella</taxon>
    </lineage>
</organism>
<comment type="caution">
    <text evidence="1">The sequence shown here is derived from an EMBL/GenBank/DDBJ whole genome shotgun (WGS) entry which is preliminary data.</text>
</comment>
<evidence type="ECO:0000313" key="2">
    <source>
        <dbReference type="Proteomes" id="UP000055048"/>
    </source>
</evidence>
<gene>
    <name evidence="1" type="ORF">T05_1475</name>
</gene>